<feature type="transmembrane region" description="Helical" evidence="11">
    <location>
        <begin position="401"/>
        <end position="418"/>
    </location>
</feature>
<dbReference type="RefSeq" id="WP_091764585.1">
    <property type="nucleotide sequence ID" value="NZ_FNBT01000002.1"/>
</dbReference>
<dbReference type="InterPro" id="IPR050083">
    <property type="entry name" value="HtpX_protease"/>
</dbReference>
<evidence type="ECO:0000256" key="5">
    <source>
        <dbReference type="ARBA" id="ARBA00022723"/>
    </source>
</evidence>
<evidence type="ECO:0000256" key="11">
    <source>
        <dbReference type="SAM" id="Phobius"/>
    </source>
</evidence>
<comment type="cofactor">
    <cofactor evidence="1">
        <name>Zn(2+)</name>
        <dbReference type="ChEBI" id="CHEBI:29105"/>
    </cofactor>
</comment>
<dbReference type="EMBL" id="FNBT01000002">
    <property type="protein sequence ID" value="SDF24457.1"/>
    <property type="molecule type" value="Genomic_DNA"/>
</dbReference>
<feature type="transmembrane region" description="Helical" evidence="11">
    <location>
        <begin position="35"/>
        <end position="60"/>
    </location>
</feature>
<keyword evidence="5" id="KW-0479">Metal-binding</keyword>
<feature type="domain" description="Peptidase M48" evidence="12">
    <location>
        <begin position="91"/>
        <end position="341"/>
    </location>
</feature>
<feature type="transmembrane region" description="Helical" evidence="11">
    <location>
        <begin position="188"/>
        <end position="208"/>
    </location>
</feature>
<feature type="transmembrane region" description="Helical" evidence="11">
    <location>
        <begin position="535"/>
        <end position="558"/>
    </location>
</feature>
<dbReference type="Pfam" id="PF01435">
    <property type="entry name" value="Peptidase_M48"/>
    <property type="match status" value="1"/>
</dbReference>
<keyword evidence="8 11" id="KW-1133">Transmembrane helix</keyword>
<evidence type="ECO:0000256" key="1">
    <source>
        <dbReference type="ARBA" id="ARBA00001947"/>
    </source>
</evidence>
<dbReference type="Proteomes" id="UP000199406">
    <property type="component" value="Unassembled WGS sequence"/>
</dbReference>
<protein>
    <submittedName>
        <fullName evidence="13">Zn-dependent protease with chaperone function</fullName>
    </submittedName>
</protein>
<evidence type="ECO:0000256" key="10">
    <source>
        <dbReference type="ARBA" id="ARBA00023136"/>
    </source>
</evidence>
<evidence type="ECO:0000313" key="14">
    <source>
        <dbReference type="Proteomes" id="UP000199406"/>
    </source>
</evidence>
<evidence type="ECO:0000259" key="12">
    <source>
        <dbReference type="Pfam" id="PF01435"/>
    </source>
</evidence>
<keyword evidence="7" id="KW-0862">Zinc</keyword>
<keyword evidence="2" id="KW-1003">Cell membrane</keyword>
<dbReference type="InterPro" id="IPR001915">
    <property type="entry name" value="Peptidase_M48"/>
</dbReference>
<keyword evidence="10 11" id="KW-0472">Membrane</keyword>
<evidence type="ECO:0000313" key="13">
    <source>
        <dbReference type="EMBL" id="SDF24457.1"/>
    </source>
</evidence>
<evidence type="ECO:0000256" key="4">
    <source>
        <dbReference type="ARBA" id="ARBA00022692"/>
    </source>
</evidence>
<dbReference type="OrthoDB" id="15218at2"/>
<dbReference type="Gene3D" id="3.30.2010.10">
    <property type="entry name" value="Metalloproteases ('zincins'), catalytic domain"/>
    <property type="match status" value="1"/>
</dbReference>
<evidence type="ECO:0000256" key="2">
    <source>
        <dbReference type="ARBA" id="ARBA00022475"/>
    </source>
</evidence>
<keyword evidence="6" id="KW-0378">Hydrolase</keyword>
<evidence type="ECO:0000256" key="8">
    <source>
        <dbReference type="ARBA" id="ARBA00022989"/>
    </source>
</evidence>
<dbReference type="GO" id="GO:0006508">
    <property type="term" value="P:proteolysis"/>
    <property type="evidence" value="ECO:0007669"/>
    <property type="project" value="UniProtKB-KW"/>
</dbReference>
<dbReference type="AlphaFoldDB" id="A0A1G7JHP0"/>
<evidence type="ECO:0000256" key="7">
    <source>
        <dbReference type="ARBA" id="ARBA00022833"/>
    </source>
</evidence>
<feature type="transmembrane region" description="Helical" evidence="11">
    <location>
        <begin position="377"/>
        <end position="395"/>
    </location>
</feature>
<proteinExistence type="predicted"/>
<evidence type="ECO:0000256" key="3">
    <source>
        <dbReference type="ARBA" id="ARBA00022670"/>
    </source>
</evidence>
<evidence type="ECO:0000256" key="6">
    <source>
        <dbReference type="ARBA" id="ARBA00022801"/>
    </source>
</evidence>
<dbReference type="PANTHER" id="PTHR43221">
    <property type="entry name" value="PROTEASE HTPX"/>
    <property type="match status" value="1"/>
</dbReference>
<evidence type="ECO:0000256" key="9">
    <source>
        <dbReference type="ARBA" id="ARBA00023049"/>
    </source>
</evidence>
<name>A0A1G7JHP0_9ACTN</name>
<dbReference type="GO" id="GO:0046872">
    <property type="term" value="F:metal ion binding"/>
    <property type="evidence" value="ECO:0007669"/>
    <property type="project" value="UniProtKB-KW"/>
</dbReference>
<keyword evidence="4 11" id="KW-0812">Transmembrane</keyword>
<dbReference type="STRING" id="1550231.SAMN05660662_1519"/>
<gene>
    <name evidence="13" type="ORF">SAMN05660662_1519</name>
</gene>
<dbReference type="GO" id="GO:0004222">
    <property type="term" value="F:metalloendopeptidase activity"/>
    <property type="evidence" value="ECO:0007669"/>
    <property type="project" value="InterPro"/>
</dbReference>
<keyword evidence="3 13" id="KW-0645">Protease</keyword>
<dbReference type="PANTHER" id="PTHR43221:SF2">
    <property type="entry name" value="PROTEASE HTPX HOMOLOG"/>
    <property type="match status" value="1"/>
</dbReference>
<accession>A0A1G7JHP0</accession>
<dbReference type="PROSITE" id="PS51318">
    <property type="entry name" value="TAT"/>
    <property type="match status" value="1"/>
</dbReference>
<reference evidence="14" key="1">
    <citation type="submission" date="2016-10" db="EMBL/GenBank/DDBJ databases">
        <authorList>
            <person name="Varghese N."/>
            <person name="Submissions S."/>
        </authorList>
    </citation>
    <scope>NUCLEOTIDE SEQUENCE [LARGE SCALE GENOMIC DNA]</scope>
    <source>
        <strain evidence="14">DSM 44268</strain>
    </source>
</reference>
<feature type="transmembrane region" description="Helical" evidence="11">
    <location>
        <begin position="159"/>
        <end position="176"/>
    </location>
</feature>
<keyword evidence="9" id="KW-0482">Metalloprotease</keyword>
<keyword evidence="14" id="KW-1185">Reference proteome</keyword>
<sequence>MTGYVLRRSLLSLMALTTLLAGAGALLLVWGAPLWLPVVLAVVVVGAQWALSPYLISWLIPAFELPRKTGRYDTFEYDVRDYPRARLLAEMVERRCLEAGVEPVRLGIVDDGTPNAFTFGHTRGNARIYVTRGLLDRLDERELDAVVSHEVGHVRQNDVVVMAIAATVPIVLYYAYLALRDSRQQATVVPALVSFVGYLLSQLVVLALSRARELGADHYSCRVTGDGDALCSALVSIGYGMGKVDAARASRITAARAGKDKDLQRAAAKEERRASRLRAAGVLGIADVGQGATVLAATERGLEPTEVIGALRWDTCTPWARFSQLFSTHPLVVRRIAALEDSGLPGSPQRWSAREVATTCSGPDLDRARRRFVPEAVARYAPFVALAVFLVAWSWDDGVLMAQAATLGGLALVVRTALQRPLRSPEPTERIASLLPRLDANPASGIPVEVRGQVTGRGMPGYVLSPDLVVQDDSGFVPVLYQQPWPFARSIFGLLRVPDLLEQEVVVRGWYRRTPAPVLELRELVPARGGRVRGFAWVAAYALSLGITLAGGVAWWLLTLPG</sequence>
<organism evidence="13 14">
    <name type="scientific">Blastococcus aurantiacus</name>
    <dbReference type="NCBI Taxonomy" id="1550231"/>
    <lineage>
        <taxon>Bacteria</taxon>
        <taxon>Bacillati</taxon>
        <taxon>Actinomycetota</taxon>
        <taxon>Actinomycetes</taxon>
        <taxon>Geodermatophilales</taxon>
        <taxon>Geodermatophilaceae</taxon>
        <taxon>Blastococcus</taxon>
    </lineage>
</organism>
<dbReference type="InterPro" id="IPR006311">
    <property type="entry name" value="TAT_signal"/>
</dbReference>